<dbReference type="AlphaFoldDB" id="A0AAD5MVJ2"/>
<gene>
    <name evidence="1" type="ORF">KIN20_022453</name>
</gene>
<proteinExistence type="predicted"/>
<sequence length="152" mass="16723">MTCGPPPTVQTLPNPVQIKRTTPLMGTAADTLREAAVDVQSEQQPVNLVYQVIDSKHSFFEIILKADNGLLNELWLTIGQQADRSTQPTSISGNSALIEIVAFNVTRLLLFESTVHVVDVSEMAHRKETQLDLYFTMPPLVNSINSDVSTSD</sequence>
<dbReference type="EMBL" id="JAHQIW010004527">
    <property type="protein sequence ID" value="KAJ1362778.1"/>
    <property type="molecule type" value="Genomic_DNA"/>
</dbReference>
<reference evidence="1" key="1">
    <citation type="submission" date="2021-06" db="EMBL/GenBank/DDBJ databases">
        <title>Parelaphostrongylus tenuis whole genome reference sequence.</title>
        <authorList>
            <person name="Garwood T.J."/>
            <person name="Larsen P.A."/>
            <person name="Fountain-Jones N.M."/>
            <person name="Garbe J.R."/>
            <person name="Macchietto M.G."/>
            <person name="Kania S.A."/>
            <person name="Gerhold R.W."/>
            <person name="Richards J.E."/>
            <person name="Wolf T.M."/>
        </authorList>
    </citation>
    <scope>NUCLEOTIDE SEQUENCE</scope>
    <source>
        <strain evidence="1">MNPRO001-30</strain>
        <tissue evidence="1">Meninges</tissue>
    </source>
</reference>
<dbReference type="Proteomes" id="UP001196413">
    <property type="component" value="Unassembled WGS sequence"/>
</dbReference>
<protein>
    <submittedName>
        <fullName evidence="1">Uncharacterized protein</fullName>
    </submittedName>
</protein>
<name>A0AAD5MVJ2_PARTN</name>
<keyword evidence="2" id="KW-1185">Reference proteome</keyword>
<evidence type="ECO:0000313" key="1">
    <source>
        <dbReference type="EMBL" id="KAJ1362778.1"/>
    </source>
</evidence>
<evidence type="ECO:0000313" key="2">
    <source>
        <dbReference type="Proteomes" id="UP001196413"/>
    </source>
</evidence>
<accession>A0AAD5MVJ2</accession>
<comment type="caution">
    <text evidence="1">The sequence shown here is derived from an EMBL/GenBank/DDBJ whole genome shotgun (WGS) entry which is preliminary data.</text>
</comment>
<organism evidence="1 2">
    <name type="scientific">Parelaphostrongylus tenuis</name>
    <name type="common">Meningeal worm</name>
    <dbReference type="NCBI Taxonomy" id="148309"/>
    <lineage>
        <taxon>Eukaryota</taxon>
        <taxon>Metazoa</taxon>
        <taxon>Ecdysozoa</taxon>
        <taxon>Nematoda</taxon>
        <taxon>Chromadorea</taxon>
        <taxon>Rhabditida</taxon>
        <taxon>Rhabditina</taxon>
        <taxon>Rhabditomorpha</taxon>
        <taxon>Strongyloidea</taxon>
        <taxon>Metastrongylidae</taxon>
        <taxon>Parelaphostrongylus</taxon>
    </lineage>
</organism>